<keyword evidence="2" id="KW-1185">Reference proteome</keyword>
<sequence length="43" mass="4751">MVTLFPMSANLRSSKTKKLYFSAILKENVASGGRVEHAWLGPN</sequence>
<name>A0A8T0SWT3_PANVG</name>
<evidence type="ECO:0000313" key="1">
    <source>
        <dbReference type="EMBL" id="KAG2600646.1"/>
    </source>
</evidence>
<gene>
    <name evidence="1" type="ORF">PVAP13_5KG546800</name>
</gene>
<comment type="caution">
    <text evidence="1">The sequence shown here is derived from an EMBL/GenBank/DDBJ whole genome shotgun (WGS) entry which is preliminary data.</text>
</comment>
<dbReference type="Proteomes" id="UP000823388">
    <property type="component" value="Chromosome 5K"/>
</dbReference>
<accession>A0A8T0SWT3</accession>
<dbReference type="EMBL" id="CM029045">
    <property type="protein sequence ID" value="KAG2600646.1"/>
    <property type="molecule type" value="Genomic_DNA"/>
</dbReference>
<evidence type="ECO:0000313" key="2">
    <source>
        <dbReference type="Proteomes" id="UP000823388"/>
    </source>
</evidence>
<proteinExistence type="predicted"/>
<reference evidence="1" key="1">
    <citation type="submission" date="2020-05" db="EMBL/GenBank/DDBJ databases">
        <title>WGS assembly of Panicum virgatum.</title>
        <authorList>
            <person name="Lovell J.T."/>
            <person name="Jenkins J."/>
            <person name="Shu S."/>
            <person name="Juenger T.E."/>
            <person name="Schmutz J."/>
        </authorList>
    </citation>
    <scope>NUCLEOTIDE SEQUENCE</scope>
    <source>
        <strain evidence="1">AP13</strain>
    </source>
</reference>
<protein>
    <submittedName>
        <fullName evidence="1">Uncharacterized protein</fullName>
    </submittedName>
</protein>
<organism evidence="1 2">
    <name type="scientific">Panicum virgatum</name>
    <name type="common">Blackwell switchgrass</name>
    <dbReference type="NCBI Taxonomy" id="38727"/>
    <lineage>
        <taxon>Eukaryota</taxon>
        <taxon>Viridiplantae</taxon>
        <taxon>Streptophyta</taxon>
        <taxon>Embryophyta</taxon>
        <taxon>Tracheophyta</taxon>
        <taxon>Spermatophyta</taxon>
        <taxon>Magnoliopsida</taxon>
        <taxon>Liliopsida</taxon>
        <taxon>Poales</taxon>
        <taxon>Poaceae</taxon>
        <taxon>PACMAD clade</taxon>
        <taxon>Panicoideae</taxon>
        <taxon>Panicodae</taxon>
        <taxon>Paniceae</taxon>
        <taxon>Panicinae</taxon>
        <taxon>Panicum</taxon>
        <taxon>Panicum sect. Hiantes</taxon>
    </lineage>
</organism>
<dbReference type="AlphaFoldDB" id="A0A8T0SWT3"/>